<dbReference type="EMBL" id="SMMG02000003">
    <property type="protein sequence ID" value="KAA3481084.1"/>
    <property type="molecule type" value="Genomic_DNA"/>
</dbReference>
<reference evidence="2" key="1">
    <citation type="journal article" date="2019" name="Plant Biotechnol. J.">
        <title>Genome sequencing of the Australian wild diploid species Gossypium australe highlights disease resistance and delayed gland morphogenesis.</title>
        <authorList>
            <person name="Cai Y."/>
            <person name="Cai X."/>
            <person name="Wang Q."/>
            <person name="Wang P."/>
            <person name="Zhang Y."/>
            <person name="Cai C."/>
            <person name="Xu Y."/>
            <person name="Wang K."/>
            <person name="Zhou Z."/>
            <person name="Wang C."/>
            <person name="Geng S."/>
            <person name="Li B."/>
            <person name="Dong Q."/>
            <person name="Hou Y."/>
            <person name="Wang H."/>
            <person name="Ai P."/>
            <person name="Liu Z."/>
            <person name="Yi F."/>
            <person name="Sun M."/>
            <person name="An G."/>
            <person name="Cheng J."/>
            <person name="Zhang Y."/>
            <person name="Shi Q."/>
            <person name="Xie Y."/>
            <person name="Shi X."/>
            <person name="Chang Y."/>
            <person name="Huang F."/>
            <person name="Chen Y."/>
            <person name="Hong S."/>
            <person name="Mi L."/>
            <person name="Sun Q."/>
            <person name="Zhang L."/>
            <person name="Zhou B."/>
            <person name="Peng R."/>
            <person name="Zhang X."/>
            <person name="Liu F."/>
        </authorList>
    </citation>
    <scope>NUCLEOTIDE SEQUENCE [LARGE SCALE GENOMIC DNA]</scope>
    <source>
        <strain evidence="2">cv. PA1801</strain>
    </source>
</reference>
<dbReference type="AlphaFoldDB" id="A0A5B6WIE0"/>
<sequence>MVETLKHLTSNIKDWNKSIYNHIGSQLQVKEELECILHHEELLWKQKAHCDWLNIGDQNTKFFYSCIILRRKHNRISVLKYEEDN</sequence>
<keyword evidence="2" id="KW-1185">Reference proteome</keyword>
<name>A0A5B6WIE0_9ROSI</name>
<evidence type="ECO:0000313" key="1">
    <source>
        <dbReference type="EMBL" id="KAA3481084.1"/>
    </source>
</evidence>
<protein>
    <submittedName>
        <fullName evidence="1">Putative Transposon TX1</fullName>
    </submittedName>
</protein>
<gene>
    <name evidence="1" type="ORF">EPI10_021480</name>
</gene>
<dbReference type="Proteomes" id="UP000325315">
    <property type="component" value="Unassembled WGS sequence"/>
</dbReference>
<dbReference type="OrthoDB" id="1305614at2759"/>
<proteinExistence type="predicted"/>
<organism evidence="1 2">
    <name type="scientific">Gossypium australe</name>
    <dbReference type="NCBI Taxonomy" id="47621"/>
    <lineage>
        <taxon>Eukaryota</taxon>
        <taxon>Viridiplantae</taxon>
        <taxon>Streptophyta</taxon>
        <taxon>Embryophyta</taxon>
        <taxon>Tracheophyta</taxon>
        <taxon>Spermatophyta</taxon>
        <taxon>Magnoliopsida</taxon>
        <taxon>eudicotyledons</taxon>
        <taxon>Gunneridae</taxon>
        <taxon>Pentapetalae</taxon>
        <taxon>rosids</taxon>
        <taxon>malvids</taxon>
        <taxon>Malvales</taxon>
        <taxon>Malvaceae</taxon>
        <taxon>Malvoideae</taxon>
        <taxon>Gossypium</taxon>
    </lineage>
</organism>
<accession>A0A5B6WIE0</accession>
<evidence type="ECO:0000313" key="2">
    <source>
        <dbReference type="Proteomes" id="UP000325315"/>
    </source>
</evidence>
<comment type="caution">
    <text evidence="1">The sequence shown here is derived from an EMBL/GenBank/DDBJ whole genome shotgun (WGS) entry which is preliminary data.</text>
</comment>